<dbReference type="Proteomes" id="UP000825002">
    <property type="component" value="Unassembled WGS sequence"/>
</dbReference>
<dbReference type="SUPFAM" id="SSF48371">
    <property type="entry name" value="ARM repeat"/>
    <property type="match status" value="1"/>
</dbReference>
<dbReference type="SMART" id="SM00515">
    <property type="entry name" value="eIF5C"/>
    <property type="match status" value="1"/>
</dbReference>
<name>A0ABQ7S4W6_9ACAR</name>
<evidence type="ECO:0000259" key="2">
    <source>
        <dbReference type="PROSITE" id="PS51363"/>
    </source>
</evidence>
<accession>A0ABQ7S4W6</accession>
<dbReference type="CDD" id="cd11560">
    <property type="entry name" value="W2_eIF5C_like"/>
    <property type="match status" value="1"/>
</dbReference>
<dbReference type="PANTHER" id="PTHR14208">
    <property type="entry name" value="BASIC LEUCINE ZIPPER AND W2 DOMAIN-CONTAINING PROTEIN"/>
    <property type="match status" value="1"/>
</dbReference>
<dbReference type="InterPro" id="IPR016024">
    <property type="entry name" value="ARM-type_fold"/>
</dbReference>
<dbReference type="Pfam" id="PF25504">
    <property type="entry name" value="HEAT_5MP1_2"/>
    <property type="match status" value="1"/>
</dbReference>
<dbReference type="InterPro" id="IPR003307">
    <property type="entry name" value="W2_domain"/>
</dbReference>
<dbReference type="EMBL" id="JAIFTH010001790">
    <property type="protein sequence ID" value="KAG9508457.1"/>
    <property type="molecule type" value="Genomic_DNA"/>
</dbReference>
<dbReference type="InterPro" id="IPR043510">
    <property type="entry name" value="W2_5MP1/2"/>
</dbReference>
<organism evidence="3 4">
    <name type="scientific">Fragariocoptes setiger</name>
    <dbReference type="NCBI Taxonomy" id="1670756"/>
    <lineage>
        <taxon>Eukaryota</taxon>
        <taxon>Metazoa</taxon>
        <taxon>Ecdysozoa</taxon>
        <taxon>Arthropoda</taxon>
        <taxon>Chelicerata</taxon>
        <taxon>Arachnida</taxon>
        <taxon>Acari</taxon>
        <taxon>Acariformes</taxon>
        <taxon>Trombidiformes</taxon>
        <taxon>Prostigmata</taxon>
        <taxon>Eupodina</taxon>
        <taxon>Eriophyoidea</taxon>
        <taxon>Phytoptidae</taxon>
        <taxon>Fragariocoptes</taxon>
    </lineage>
</organism>
<dbReference type="PANTHER" id="PTHR14208:SF2">
    <property type="entry name" value="PROTEIN KRASAVIETZ"/>
    <property type="match status" value="1"/>
</dbReference>
<evidence type="ECO:0000313" key="3">
    <source>
        <dbReference type="EMBL" id="KAG9508457.1"/>
    </source>
</evidence>
<gene>
    <name evidence="3" type="primary">bzw1</name>
    <name evidence="3" type="ORF">GZH46_03048</name>
</gene>
<protein>
    <submittedName>
        <fullName evidence="3">Basic leucine zipper and W2 domain-containing protein 1</fullName>
    </submittedName>
</protein>
<dbReference type="Gene3D" id="1.25.40.180">
    <property type="match status" value="1"/>
</dbReference>
<feature type="domain" description="W2" evidence="2">
    <location>
        <begin position="118"/>
        <end position="285"/>
    </location>
</feature>
<comment type="similarity">
    <text evidence="1">Belongs to the BZW family.</text>
</comment>
<sequence length="287" mass="32885">EEFKKIIVFLKGFEPADRVKLAKLTAVLLSQAFLPANVLLSAIQDHLVKDSLALDFLVQVLKTWVDEKDSTTVWNQLRKGSVDSKLLEFLPPNKRSSENIVQTFQNNGLSQLVVFQKAKETEAKKYELQKQIGNMINKNTPIKEVIEFVKDVKRKNGLDEAESAVLVWKTLMSLVEWNKKEELLADQALKHLRTYSPLVAAFTTSAKAELSLIIKIQEYCYDNMNFLKAFQKIIALFYKADVLSEDAILKWYREAHLPKGKSIFLPEMKVFVEWLESAEEESGAEEE</sequence>
<comment type="caution">
    <text evidence="3">The sequence shown here is derived from an EMBL/GenBank/DDBJ whole genome shotgun (WGS) entry which is preliminary data.</text>
</comment>
<evidence type="ECO:0000256" key="1">
    <source>
        <dbReference type="ARBA" id="ARBA00008151"/>
    </source>
</evidence>
<dbReference type="InterPro" id="IPR057397">
    <property type="entry name" value="HEAT_5MP1_2"/>
</dbReference>
<reference evidence="3 4" key="1">
    <citation type="submission" date="2020-10" db="EMBL/GenBank/DDBJ databases">
        <authorList>
            <person name="Klimov P.B."/>
            <person name="Dyachkov S.M."/>
            <person name="Chetverikov P.E."/>
        </authorList>
    </citation>
    <scope>NUCLEOTIDE SEQUENCE [LARGE SCALE GENOMIC DNA]</scope>
    <source>
        <strain evidence="3">BMOC 18-1129-001#AD2665</strain>
        <tissue evidence="3">Entire mites</tissue>
    </source>
</reference>
<dbReference type="Pfam" id="PF02020">
    <property type="entry name" value="W2"/>
    <property type="match status" value="1"/>
</dbReference>
<proteinExistence type="inferred from homology"/>
<dbReference type="PROSITE" id="PS51363">
    <property type="entry name" value="W2"/>
    <property type="match status" value="1"/>
</dbReference>
<feature type="non-terminal residue" evidence="3">
    <location>
        <position position="1"/>
    </location>
</feature>
<feature type="non-terminal residue" evidence="3">
    <location>
        <position position="287"/>
    </location>
</feature>
<keyword evidence="4" id="KW-1185">Reference proteome</keyword>
<evidence type="ECO:0000313" key="4">
    <source>
        <dbReference type="Proteomes" id="UP000825002"/>
    </source>
</evidence>
<dbReference type="InterPro" id="IPR051245">
    <property type="entry name" value="eIF5-mimic_regulator"/>
</dbReference>